<comment type="subcellular location">
    <subcellularLocation>
        <location evidence="2">Cytoplasm</location>
    </subcellularLocation>
</comment>
<name>A0A841GH11_9GAMM</name>
<sequence>MQNNEMNNILEFVRVARLKNKLTREIEDNARKIRDNQKRVALLANLTEYLKPGMSYEDILEIIHNMKGDYEDRVDDLTIVGAELSKQRREASKQLRNFPRTFRKEGTPE</sequence>
<keyword evidence="1 2" id="KW-0963">Cytoplasm</keyword>
<evidence type="ECO:0000313" key="4">
    <source>
        <dbReference type="EMBL" id="MBB6056867.1"/>
    </source>
</evidence>
<dbReference type="GO" id="GO:0032880">
    <property type="term" value="P:regulation of protein localization"/>
    <property type="evidence" value="ECO:0007669"/>
    <property type="project" value="UniProtKB-UniRule"/>
</dbReference>
<dbReference type="Pfam" id="PF04363">
    <property type="entry name" value="DUF496"/>
    <property type="match status" value="1"/>
</dbReference>
<dbReference type="RefSeq" id="WP_223157922.1">
    <property type="nucleotide sequence ID" value="NZ_JACHGR010000010.1"/>
</dbReference>
<evidence type="ECO:0000256" key="2">
    <source>
        <dbReference type="HAMAP-Rule" id="MF_00683"/>
    </source>
</evidence>
<proteinExistence type="inferred from homology"/>
<keyword evidence="5" id="KW-1185">Reference proteome</keyword>
<comment type="similarity">
    <text evidence="2">Belongs to the pole-localizer TmaR family.</text>
</comment>
<organism evidence="4 5">
    <name type="scientific">Tolumonas osonensis</name>
    <dbReference type="NCBI Taxonomy" id="675874"/>
    <lineage>
        <taxon>Bacteria</taxon>
        <taxon>Pseudomonadati</taxon>
        <taxon>Pseudomonadota</taxon>
        <taxon>Gammaproteobacteria</taxon>
        <taxon>Aeromonadales</taxon>
        <taxon>Aeromonadaceae</taxon>
        <taxon>Tolumonas</taxon>
    </lineage>
</organism>
<dbReference type="PIRSF" id="PIRSF028773">
    <property type="entry name" value="UCP028773"/>
    <property type="match status" value="1"/>
</dbReference>
<dbReference type="NCBIfam" id="NF003844">
    <property type="entry name" value="PRK05423.1"/>
    <property type="match status" value="1"/>
</dbReference>
<accession>A0A841GH11</accession>
<dbReference type="PANTHER" id="PTHR39591:SF1">
    <property type="entry name" value="UPF0265 PROTEIN YEEX"/>
    <property type="match status" value="1"/>
</dbReference>
<evidence type="ECO:0000256" key="1">
    <source>
        <dbReference type="ARBA" id="ARBA00022490"/>
    </source>
</evidence>
<dbReference type="EMBL" id="JACHGR010000010">
    <property type="protein sequence ID" value="MBB6056867.1"/>
    <property type="molecule type" value="Genomic_DNA"/>
</dbReference>
<dbReference type="GO" id="GO:0005829">
    <property type="term" value="C:cytosol"/>
    <property type="evidence" value="ECO:0007669"/>
    <property type="project" value="TreeGrafter"/>
</dbReference>
<dbReference type="InterPro" id="IPR007458">
    <property type="entry name" value="DUF496"/>
</dbReference>
<evidence type="ECO:0000313" key="5">
    <source>
        <dbReference type="Proteomes" id="UP000585721"/>
    </source>
</evidence>
<gene>
    <name evidence="2" type="primary">tmaR</name>
    <name evidence="4" type="ORF">HNR75_002814</name>
</gene>
<comment type="function">
    <text evidence="2">Pole-localizer protein involved in the regulation of several cellular processes.</text>
</comment>
<dbReference type="Proteomes" id="UP000585721">
    <property type="component" value="Unassembled WGS sequence"/>
</dbReference>
<dbReference type="PANTHER" id="PTHR39591">
    <property type="entry name" value="UPF0265 PROTEIN YEEX"/>
    <property type="match status" value="1"/>
</dbReference>
<dbReference type="HAMAP" id="MF_00683">
    <property type="entry name" value="UPF0265"/>
    <property type="match status" value="1"/>
</dbReference>
<evidence type="ECO:0000256" key="3">
    <source>
        <dbReference type="SAM" id="MobiDB-lite"/>
    </source>
</evidence>
<protein>
    <recommendedName>
        <fullName evidence="2">Pole-localizer protein TmaR</fullName>
    </recommendedName>
</protein>
<feature type="region of interest" description="Disordered" evidence="3">
    <location>
        <begin position="90"/>
        <end position="109"/>
    </location>
</feature>
<dbReference type="AlphaFoldDB" id="A0A841GH11"/>
<comment type="caution">
    <text evidence="4">The sequence shown here is derived from an EMBL/GenBank/DDBJ whole genome shotgun (WGS) entry which is preliminary data.</text>
</comment>
<reference evidence="4 5" key="1">
    <citation type="submission" date="2020-08" db="EMBL/GenBank/DDBJ databases">
        <title>Genomic Encyclopedia of Type Strains, Phase IV (KMG-IV): sequencing the most valuable type-strain genomes for metagenomic binning, comparative biology and taxonomic classification.</title>
        <authorList>
            <person name="Goeker M."/>
        </authorList>
    </citation>
    <scope>NUCLEOTIDE SEQUENCE [LARGE SCALE GENOMIC DNA]</scope>
    <source>
        <strain evidence="4 5">DSM 22975</strain>
    </source>
</reference>